<evidence type="ECO:0000256" key="6">
    <source>
        <dbReference type="ARBA" id="ARBA00048785"/>
    </source>
</evidence>
<protein>
    <recommendedName>
        <fullName evidence="3">6,7-dimethyl-8-ribityllumazine synthase</fullName>
        <ecNumber evidence="3">2.5.1.78</ecNumber>
    </recommendedName>
</protein>
<organism evidence="7">
    <name type="scientific">marine metagenome</name>
    <dbReference type="NCBI Taxonomy" id="408172"/>
    <lineage>
        <taxon>unclassified sequences</taxon>
        <taxon>metagenomes</taxon>
        <taxon>ecological metagenomes</taxon>
    </lineage>
</organism>
<evidence type="ECO:0000313" key="7">
    <source>
        <dbReference type="EMBL" id="SVC79431.1"/>
    </source>
</evidence>
<dbReference type="GO" id="GO:0000906">
    <property type="term" value="F:6,7-dimethyl-8-ribityllumazine synthase activity"/>
    <property type="evidence" value="ECO:0007669"/>
    <property type="project" value="UniProtKB-EC"/>
</dbReference>
<dbReference type="GO" id="GO:0009349">
    <property type="term" value="C:riboflavin synthase complex"/>
    <property type="evidence" value="ECO:0007669"/>
    <property type="project" value="InterPro"/>
</dbReference>
<evidence type="ECO:0000256" key="4">
    <source>
        <dbReference type="ARBA" id="ARBA00022619"/>
    </source>
</evidence>
<accession>A0A382Q5D1</accession>
<sequence>MTRKLNFLIICADFYKEIADVMIDNAKNHLEFKGYSYEVCRVNGSFEIPTLLSMYSDEEIRKYDGVIALGCIIRGETKHFDFISSSIIDGIISLSMNKRIPIGNGILTCENMNQAKARFEKKPIEAIDAVISVLRNLAAYSDV</sequence>
<reference evidence="7" key="1">
    <citation type="submission" date="2018-05" db="EMBL/GenBank/DDBJ databases">
        <authorList>
            <person name="Lanie J.A."/>
            <person name="Ng W.-L."/>
            <person name="Kazmierczak K.M."/>
            <person name="Andrzejewski T.M."/>
            <person name="Davidsen T.M."/>
            <person name="Wayne K.J."/>
            <person name="Tettelin H."/>
            <person name="Glass J.I."/>
            <person name="Rusch D."/>
            <person name="Podicherti R."/>
            <person name="Tsui H.-C.T."/>
            <person name="Winkler M.E."/>
        </authorList>
    </citation>
    <scope>NUCLEOTIDE SEQUENCE</scope>
</reference>
<dbReference type="Pfam" id="PF00885">
    <property type="entry name" value="DMRL_synthase"/>
    <property type="match status" value="1"/>
</dbReference>
<dbReference type="PANTHER" id="PTHR21058:SF0">
    <property type="entry name" value="6,7-DIMETHYL-8-RIBITYLLUMAZINE SYNTHASE"/>
    <property type="match status" value="1"/>
</dbReference>
<proteinExistence type="inferred from homology"/>
<dbReference type="InterPro" id="IPR036467">
    <property type="entry name" value="LS/RS_sf"/>
</dbReference>
<comment type="catalytic activity">
    <reaction evidence="6">
        <text>(2S)-2-hydroxy-3-oxobutyl phosphate + 5-amino-6-(D-ribitylamino)uracil = 6,7-dimethyl-8-(1-D-ribityl)lumazine + phosphate + 2 H2O + H(+)</text>
        <dbReference type="Rhea" id="RHEA:26152"/>
        <dbReference type="ChEBI" id="CHEBI:15377"/>
        <dbReference type="ChEBI" id="CHEBI:15378"/>
        <dbReference type="ChEBI" id="CHEBI:15934"/>
        <dbReference type="ChEBI" id="CHEBI:43474"/>
        <dbReference type="ChEBI" id="CHEBI:58201"/>
        <dbReference type="ChEBI" id="CHEBI:58830"/>
        <dbReference type="EC" id="2.5.1.78"/>
    </reaction>
</comment>
<dbReference type="GO" id="GO:0009231">
    <property type="term" value="P:riboflavin biosynthetic process"/>
    <property type="evidence" value="ECO:0007669"/>
    <property type="project" value="UniProtKB-UniPathway"/>
</dbReference>
<comment type="similarity">
    <text evidence="2">Belongs to the DMRL synthase family.</text>
</comment>
<dbReference type="AlphaFoldDB" id="A0A382Q5D1"/>
<dbReference type="InterPro" id="IPR034964">
    <property type="entry name" value="LS"/>
</dbReference>
<dbReference type="EC" id="2.5.1.78" evidence="3"/>
<dbReference type="EMBL" id="UINC01111311">
    <property type="protein sequence ID" value="SVC79431.1"/>
    <property type="molecule type" value="Genomic_DNA"/>
</dbReference>
<keyword evidence="4" id="KW-0686">Riboflavin biosynthesis</keyword>
<dbReference type="Gene3D" id="3.40.50.960">
    <property type="entry name" value="Lumazine/riboflavin synthase"/>
    <property type="match status" value="1"/>
</dbReference>
<keyword evidence="5" id="KW-0808">Transferase</keyword>
<evidence type="ECO:0000256" key="1">
    <source>
        <dbReference type="ARBA" id="ARBA00004917"/>
    </source>
</evidence>
<dbReference type="HAMAP" id="MF_00178">
    <property type="entry name" value="Lumazine_synth"/>
    <property type="match status" value="1"/>
</dbReference>
<dbReference type="GO" id="GO:0005829">
    <property type="term" value="C:cytosol"/>
    <property type="evidence" value="ECO:0007669"/>
    <property type="project" value="TreeGrafter"/>
</dbReference>
<gene>
    <name evidence="7" type="ORF">METZ01_LOCUS332285</name>
</gene>
<dbReference type="UniPathway" id="UPA00275">
    <property type="reaction ID" value="UER00404"/>
</dbReference>
<evidence type="ECO:0000256" key="2">
    <source>
        <dbReference type="ARBA" id="ARBA00007424"/>
    </source>
</evidence>
<comment type="pathway">
    <text evidence="1">Cofactor biosynthesis; riboflavin biosynthesis; riboflavin from 2-hydroxy-3-oxobutyl phosphate and 5-amino-6-(D-ribitylamino)uracil: step 1/2.</text>
</comment>
<evidence type="ECO:0000256" key="3">
    <source>
        <dbReference type="ARBA" id="ARBA00012664"/>
    </source>
</evidence>
<evidence type="ECO:0000256" key="5">
    <source>
        <dbReference type="ARBA" id="ARBA00022679"/>
    </source>
</evidence>
<dbReference type="InterPro" id="IPR002180">
    <property type="entry name" value="LS/RS"/>
</dbReference>
<dbReference type="NCBIfam" id="TIGR00114">
    <property type="entry name" value="lumazine-synth"/>
    <property type="match status" value="1"/>
</dbReference>
<dbReference type="PANTHER" id="PTHR21058">
    <property type="entry name" value="6,7-DIMETHYL-8-RIBITYLLUMAZINE SYNTHASE DMRL SYNTHASE LUMAZINE SYNTHASE"/>
    <property type="match status" value="1"/>
</dbReference>
<name>A0A382Q5D1_9ZZZZ</name>
<dbReference type="SUPFAM" id="SSF52121">
    <property type="entry name" value="Lumazine synthase"/>
    <property type="match status" value="1"/>
</dbReference>